<dbReference type="InterPro" id="IPR001609">
    <property type="entry name" value="Myosin_head_motor_dom-like"/>
</dbReference>
<evidence type="ECO:0000256" key="20">
    <source>
        <dbReference type="ARBA" id="ARBA00023273"/>
    </source>
</evidence>
<dbReference type="SUPFAM" id="SSF57889">
    <property type="entry name" value="Cysteine-rich domain"/>
    <property type="match status" value="1"/>
</dbReference>
<dbReference type="SMART" id="SM00015">
    <property type="entry name" value="IQ"/>
    <property type="match status" value="4"/>
</dbReference>
<dbReference type="SMART" id="SM00314">
    <property type="entry name" value="RA"/>
    <property type="match status" value="1"/>
</dbReference>
<dbReference type="Gene3D" id="1.20.58.530">
    <property type="match status" value="2"/>
</dbReference>
<keyword evidence="7" id="KW-0812">Transmembrane</keyword>
<dbReference type="GO" id="GO:0005884">
    <property type="term" value="C:actin filament"/>
    <property type="evidence" value="ECO:0007669"/>
    <property type="project" value="TreeGrafter"/>
</dbReference>
<protein>
    <submittedName>
        <fullName evidence="29">Myosin IXA</fullName>
    </submittedName>
</protein>
<dbReference type="SUPFAM" id="SSF52540">
    <property type="entry name" value="P-loop containing nucleoside triphosphate hydrolases"/>
    <property type="match status" value="1"/>
</dbReference>
<feature type="compositionally biased region" description="Polar residues" evidence="24">
    <location>
        <begin position="714"/>
        <end position="726"/>
    </location>
</feature>
<evidence type="ECO:0000259" key="26">
    <source>
        <dbReference type="PROSITE" id="PS50200"/>
    </source>
</evidence>
<evidence type="ECO:0000256" key="18">
    <source>
        <dbReference type="ARBA" id="ARBA00023175"/>
    </source>
</evidence>
<sequence>MSLHDVGGRRRFEDPEFTLRIYPGSIAEDTIYCPVAARKTTTAAEVIGQVIDRLRLDRTKCYVLAEVKEFGGEEWILNPTDCPAQRMMLWPRMALENRVGGEDYRFLLREKNLDGSIHYGNLQMWLRVTDERRRLVERGLLPPPLPKDHDDLCNLPDLNEKTLLENLRSRFKEEKIYTYVGCILVAINPFKFLPIYNPKYVKMYDNHRLGKLEPHIYAVADVAYHAMLQRQRNQCIVISGESGSGKTQSTNFLIHHLTALSQKGFASGVEQTILGAGPVLEAFGNAKTAHNNNSSRFGKFIQVNYLESGTVRGAYVEKYLLEKSRLVYQEHNERNYHVFYYLLAGASEEERLAFHLRNPDEYHYLNQMTKKAVKLHWENDYESELDCFTVEGEDLKHDFERLQLAMEMVGFLPATRKQIFSLLSAILHLGNIRYKRKTYRDDSIDICNPEVLPIVSELLEVKEEMLIDALTTRKTVAVGERLIVPYKLAEVSTACSILHGTDPSGRCPLEEYCTEGISWHNIDYIDNSGCISLISRKPTALFHLLDEECNFPQASNQTLLDKFKRLHEGNSYIEFPAVMEPAFIIRHYAGKVKYGVKDFREKNTDHMRPDIVALLRSSRSAFIGGLIGIDPVATFRWAVLRTYFRATVAFREAGRRHKEKKGGRDDAAPCAILKSVDNFSFLLHPVHQRSLEILQRCKEERHSIGRKSPRTPLSDLQGSNTLNENGGWNVRGSRSAWLSSSVSPSLDEDGVMVNSSSSKILERAHGILMRNKNYKAKPSLPKHLLDIKSLRYLSSLTLHDRITKSLLHLHKKKKPPSISAQFQASLNKLMETLGQSEPYFVKCIRSNAEKLPLRFNDTLVLRQLRYTGMLETVRIRQSGYSIKYSHQDFVHHFHLLLPYGSSPIQQSISEFVRQVDLAPDGCQVGRTMVFLREAERQRLQELLHQEALRRIVALQRRFRAVQERSRFLSMRLAARTVQPDGCINSSLHQEAVVCLQAAWRGHCARRSFLQWREAALVIQRSWRQHRQGCRERAALIVQTAWRGHRQRQRYLILWSRVVLLQAACRGRLARLSPTPDAEAASMKDHSCEDKRELPVFTADTDVREVEDGEVRGAPSTQDEPVQKTRAKRENRRMRELEQAKFSLEMLKVRSTAGRSSPELVPGSLESPQDTPDSESSQESFHLPRTEDGPPVTLEEVADSSSPIIPGSLGDLESCYPNDLLSSDILTTRLVTDTESPASFPKIENHLPTFYVPPKESRDITHRSPEGSPTLEPDSTSKSLKGKKLLASRPMVVVISMHKETPLDDADLSPTLSPSLAPPTPPAPTSSGQAVLEHLERLQDEREERRREEQRRMEQEMMEQIRLQRDQLEREREEQARKERERLQRQRGETLQRIQEYRQTAGRGLQQPESPAPAPSNLPALDVSSASQALPVPQADVGERETVESTSKEDTPPKKCHTQTISITMTDKFTDAFYSPWDSKASFSRSEKDLTNQERSMAIQKDDSPLSMKPPSGSKGREVAVPGYRKRVRMARTRSDFLTRASSLEGEVGGASEEDEYDAASPFTPPLSPSPPLPTQDAEGGAGRACHSDSETRKMHKAMSSGDLGKTDSLRKGSHFDGSRVRGKMRFWGKAKPGDKKALWEKSASMEEPLEGDGAGGATHVGEHERPHPHSVDVGPERGRESKENKEPSPRAKRRRSVKISSVSLDAAPWQNDLLRMFTGANDYRCMNEFLMKKINDLESEDSKKDTMVDVVFKKALKEFRLNIFNSYSTALALDDGKGTRYKDLYALFEHILEKNMRQEQRDWAESPVRVWVNTFKVFLDEFMTECKPLDSTASKVPKPERKKRRKKESDIVEEHNGHIFKSTQYNIPTYCEYCSSLIWIMDRACVCKLCRFACHRKCCLRTTAKCSKKYDPEMTPRQFSVEVSRLTSEDRVVPLVVEKLINYIEMHGLYTEGIYRKSGSANKIKELKQGLDADVNSTNLDDYNIHVIASVFKQWLRDLPNPLLTFELYEEFLRAMGLQDKKEMIRGVYSMIDQLSRTHLSTLERLMFHLVRIVLQEETNRMSANALAIVFAPCILRCPDSIDPLQSVQDISKTTACVELIICEQMSKYKARLRDISSLEFAENKARTRLNFIRRSMGKVRLRRAMYRTPSPPMSPRSACSGGDKAEDSSAEEASGGAELTEQQAALQQEERLLMVQIEGLQREKEELTFDMLALEPRASDEETMESEASFVTAVSSENLDAVVEGAALDLSERALMATLPKRSESKRRRHLRRQPESLDSADSSASITSSFQSRSSTTRRLRYRSSSPPPPPAQEVEDRPCFPTCSFSPENGRQRTSKKPHRRRRDPAEAEPDFGNTQPLVLYGSNEFMV</sequence>
<feature type="compositionally biased region" description="Polar residues" evidence="24">
    <location>
        <begin position="1165"/>
        <end position="1179"/>
    </location>
</feature>
<evidence type="ECO:0000256" key="12">
    <source>
        <dbReference type="ARBA" id="ARBA00022840"/>
    </source>
</evidence>
<evidence type="ECO:0000256" key="24">
    <source>
        <dbReference type="SAM" id="MobiDB-lite"/>
    </source>
</evidence>
<comment type="function">
    <text evidence="22">Myosins are actin-based motor molecules with ATPase activity. Unconventional myosins serve in intracellular movements. Regulates Rho by stimulating it's GTPase activity in neurons. Required for the regulation of neurite branching and motor neuron axon guidance.</text>
</comment>
<keyword evidence="5" id="KW-0343">GTPase activation</keyword>
<dbReference type="PROSITE" id="PS50238">
    <property type="entry name" value="RHOGAP"/>
    <property type="match status" value="1"/>
</dbReference>
<feature type="compositionally biased region" description="Basic and acidic residues" evidence="24">
    <location>
        <begin position="1100"/>
        <end position="1110"/>
    </location>
</feature>
<dbReference type="Gene3D" id="3.40.850.10">
    <property type="entry name" value="Kinesin motor domain"/>
    <property type="match status" value="2"/>
</dbReference>
<evidence type="ECO:0000313" key="29">
    <source>
        <dbReference type="Ensembl" id="ENSPKIP00000007771.1"/>
    </source>
</evidence>
<name>A0A3B3QQT1_9TELE</name>
<evidence type="ECO:0000256" key="1">
    <source>
        <dbReference type="ARBA" id="ARBA00004167"/>
    </source>
</evidence>
<feature type="domain" description="Myosin motor" evidence="28">
    <location>
        <begin position="147"/>
        <end position="944"/>
    </location>
</feature>
<dbReference type="PRINTS" id="PR00193">
    <property type="entry name" value="MYOSINHEAVY"/>
</dbReference>
<evidence type="ECO:0000256" key="22">
    <source>
        <dbReference type="ARBA" id="ARBA00045589"/>
    </source>
</evidence>
<dbReference type="Pfam" id="PF00788">
    <property type="entry name" value="RA"/>
    <property type="match status" value="1"/>
</dbReference>
<dbReference type="Gene3D" id="3.10.20.90">
    <property type="entry name" value="Phosphatidylinositol 3-kinase Catalytic Subunit, Chain A, domain 1"/>
    <property type="match status" value="1"/>
</dbReference>
<feature type="compositionally biased region" description="Basic and acidic residues" evidence="24">
    <location>
        <begin position="1436"/>
        <end position="1452"/>
    </location>
</feature>
<dbReference type="GO" id="GO:0005096">
    <property type="term" value="F:GTPase activator activity"/>
    <property type="evidence" value="ECO:0007669"/>
    <property type="project" value="UniProtKB-KW"/>
</dbReference>
<evidence type="ECO:0000259" key="28">
    <source>
        <dbReference type="PROSITE" id="PS51456"/>
    </source>
</evidence>
<feature type="domain" description="Ras-associating" evidence="26">
    <location>
        <begin position="15"/>
        <end position="113"/>
    </location>
</feature>
<dbReference type="InterPro" id="IPR027417">
    <property type="entry name" value="P-loop_NTPase"/>
</dbReference>
<evidence type="ECO:0000256" key="21">
    <source>
        <dbReference type="ARBA" id="ARBA00034103"/>
    </source>
</evidence>
<dbReference type="SMART" id="SM00109">
    <property type="entry name" value="C1"/>
    <property type="match status" value="1"/>
</dbReference>
<keyword evidence="15" id="KW-0175">Coiled coil</keyword>
<comment type="subcellular location">
    <subcellularLocation>
        <location evidence="3">Cell projection</location>
        <location evidence="3">Growth cone</location>
    </subcellularLocation>
    <subcellularLocation>
        <location evidence="2">Cytoplasm</location>
    </subcellularLocation>
    <subcellularLocation>
        <location evidence="1">Membrane</location>
        <topology evidence="1">Single-pass membrane protein</topology>
    </subcellularLocation>
    <subcellularLocation>
        <location evidence="21">Synapse</location>
    </subcellularLocation>
</comment>
<dbReference type="Proteomes" id="UP000261540">
    <property type="component" value="Unplaced"/>
</dbReference>
<reference evidence="29" key="1">
    <citation type="submission" date="2025-08" db="UniProtKB">
        <authorList>
            <consortium name="Ensembl"/>
        </authorList>
    </citation>
    <scope>IDENTIFICATION</scope>
</reference>
<keyword evidence="14" id="KW-0770">Synapse</keyword>
<evidence type="ECO:0000259" key="27">
    <source>
        <dbReference type="PROSITE" id="PS50238"/>
    </source>
</evidence>
<evidence type="ECO:0000256" key="7">
    <source>
        <dbReference type="ARBA" id="ARBA00022692"/>
    </source>
</evidence>
<dbReference type="InterPro" id="IPR036961">
    <property type="entry name" value="Kinesin_motor_dom_sf"/>
</dbReference>
<feature type="region of interest" description="Disordered" evidence="24">
    <location>
        <begin position="1477"/>
        <end position="1526"/>
    </location>
</feature>
<dbReference type="FunFam" id="3.40.850.10:FF:000008">
    <property type="entry name" value="Putative unconventional myosin-IXa"/>
    <property type="match status" value="1"/>
</dbReference>
<feature type="compositionally biased region" description="Low complexity" evidence="24">
    <location>
        <begin position="2281"/>
        <end position="2297"/>
    </location>
</feature>
<feature type="compositionally biased region" description="Basic and acidic residues" evidence="24">
    <location>
        <begin position="1604"/>
        <end position="1617"/>
    </location>
</feature>
<dbReference type="GO" id="GO:0000146">
    <property type="term" value="F:microfilament motor activity"/>
    <property type="evidence" value="ECO:0007669"/>
    <property type="project" value="InterPro"/>
</dbReference>
<keyword evidence="6" id="KW-0963">Cytoplasm</keyword>
<keyword evidence="19 23" id="KW-0009">Actin-binding</keyword>
<dbReference type="SUPFAM" id="SSF54236">
    <property type="entry name" value="Ubiquitin-like"/>
    <property type="match status" value="1"/>
</dbReference>
<feature type="region of interest" description="Disordered" evidence="24">
    <location>
        <begin position="1645"/>
        <end position="1699"/>
    </location>
</feature>
<dbReference type="SUPFAM" id="SSF48350">
    <property type="entry name" value="GTPase activation domain, GAP"/>
    <property type="match status" value="1"/>
</dbReference>
<dbReference type="GO" id="GO:0034330">
    <property type="term" value="P:cell junction organization"/>
    <property type="evidence" value="ECO:0007669"/>
    <property type="project" value="UniProtKB-ARBA"/>
</dbReference>
<feature type="domain" description="Rho-GAP" evidence="27">
    <location>
        <begin position="1921"/>
        <end position="2109"/>
    </location>
</feature>
<feature type="compositionally biased region" description="Basic and acidic residues" evidence="24">
    <location>
        <begin position="1254"/>
        <end position="1264"/>
    </location>
</feature>
<evidence type="ECO:0000256" key="6">
    <source>
        <dbReference type="ARBA" id="ARBA00022490"/>
    </source>
</evidence>
<comment type="similarity">
    <text evidence="4 23">Belongs to the TRAFAC class myosin-kinesin ATPase superfamily. Myosin family.</text>
</comment>
<keyword evidence="17" id="KW-0472">Membrane</keyword>
<dbReference type="STRING" id="1676925.ENSPKIP00000007771"/>
<keyword evidence="12 23" id="KW-0067">ATP-binding</keyword>
<dbReference type="InterPro" id="IPR000048">
    <property type="entry name" value="IQ_motif_EF-hand-BS"/>
</dbReference>
<dbReference type="Gene3D" id="1.20.5.4820">
    <property type="match status" value="1"/>
</dbReference>
<evidence type="ECO:0000256" key="13">
    <source>
        <dbReference type="ARBA" id="ARBA00022989"/>
    </source>
</evidence>
<dbReference type="GO" id="GO:0016020">
    <property type="term" value="C:membrane"/>
    <property type="evidence" value="ECO:0007669"/>
    <property type="project" value="UniProtKB-SubCell"/>
</dbReference>
<proteinExistence type="inferred from homology"/>
<gene>
    <name evidence="29" type="primary">MYO9A</name>
</gene>
<keyword evidence="8" id="KW-0479">Metal-binding</keyword>
<dbReference type="GO" id="GO:0035556">
    <property type="term" value="P:intracellular signal transduction"/>
    <property type="evidence" value="ECO:0007669"/>
    <property type="project" value="InterPro"/>
</dbReference>
<feature type="region of interest" description="Disordered" evidence="24">
    <location>
        <begin position="1236"/>
        <end position="1283"/>
    </location>
</feature>
<dbReference type="InterPro" id="IPR000159">
    <property type="entry name" value="RA_dom"/>
</dbReference>
<evidence type="ECO:0000256" key="4">
    <source>
        <dbReference type="ARBA" id="ARBA00008314"/>
    </source>
</evidence>
<evidence type="ECO:0000256" key="17">
    <source>
        <dbReference type="ARBA" id="ARBA00023136"/>
    </source>
</evidence>
<feature type="binding site" evidence="23">
    <location>
        <begin position="240"/>
        <end position="247"/>
    </location>
    <ligand>
        <name>ATP</name>
        <dbReference type="ChEBI" id="CHEBI:30616"/>
    </ligand>
</feature>
<organism evidence="29 30">
    <name type="scientific">Paramormyrops kingsleyae</name>
    <dbReference type="NCBI Taxonomy" id="1676925"/>
    <lineage>
        <taxon>Eukaryota</taxon>
        <taxon>Metazoa</taxon>
        <taxon>Chordata</taxon>
        <taxon>Craniata</taxon>
        <taxon>Vertebrata</taxon>
        <taxon>Euteleostomi</taxon>
        <taxon>Actinopterygii</taxon>
        <taxon>Neopterygii</taxon>
        <taxon>Teleostei</taxon>
        <taxon>Osteoglossocephala</taxon>
        <taxon>Osteoglossomorpha</taxon>
        <taxon>Osteoglossiformes</taxon>
        <taxon>Mormyridae</taxon>
        <taxon>Paramormyrops</taxon>
    </lineage>
</organism>
<dbReference type="Pfam" id="PF00063">
    <property type="entry name" value="Myosin_head"/>
    <property type="match status" value="3"/>
</dbReference>
<keyword evidence="13" id="KW-1133">Transmembrane helix</keyword>
<feature type="region of interest" description="Disordered" evidence="24">
    <location>
        <begin position="1150"/>
        <end position="1212"/>
    </location>
</feature>
<feature type="compositionally biased region" description="Basic and acidic residues" evidence="24">
    <location>
        <begin position="1660"/>
        <end position="1689"/>
    </location>
</feature>
<keyword evidence="18 23" id="KW-0505">Motor protein</keyword>
<dbReference type="CDD" id="cd20883">
    <property type="entry name" value="C1_Myosin-IXa"/>
    <property type="match status" value="1"/>
</dbReference>
<dbReference type="InterPro" id="IPR000198">
    <property type="entry name" value="RhoGAP_dom"/>
</dbReference>
<feature type="region of interest" description="Disordered" evidence="24">
    <location>
        <begin position="1073"/>
        <end position="1132"/>
    </location>
</feature>
<evidence type="ECO:0000256" key="16">
    <source>
        <dbReference type="ARBA" id="ARBA00023123"/>
    </source>
</evidence>
<keyword evidence="30" id="KW-1185">Reference proteome</keyword>
<dbReference type="GO" id="GO:0051015">
    <property type="term" value="F:actin filament binding"/>
    <property type="evidence" value="ECO:0007669"/>
    <property type="project" value="TreeGrafter"/>
</dbReference>
<feature type="region of interest" description="Disordered" evidence="24">
    <location>
        <begin position="2260"/>
        <end position="2371"/>
    </location>
</feature>
<feature type="compositionally biased region" description="Basic residues" evidence="24">
    <location>
        <begin position="2336"/>
        <end position="2346"/>
    </location>
</feature>
<keyword evidence="9 23" id="KW-0547">Nucleotide-binding</keyword>
<feature type="compositionally biased region" description="Basic and acidic residues" evidence="24">
    <location>
        <begin position="1332"/>
        <end position="1354"/>
    </location>
</feature>
<keyword evidence="20" id="KW-0966">Cell projection</keyword>
<dbReference type="PROSITE" id="PS50096">
    <property type="entry name" value="IQ"/>
    <property type="match status" value="2"/>
</dbReference>
<evidence type="ECO:0000256" key="11">
    <source>
        <dbReference type="ARBA" id="ARBA00022833"/>
    </source>
</evidence>
<dbReference type="GO" id="GO:0008270">
    <property type="term" value="F:zinc ion binding"/>
    <property type="evidence" value="ECO:0007669"/>
    <property type="project" value="UniProtKB-KW"/>
</dbReference>
<dbReference type="FunFam" id="1.10.555.10:FF:000009">
    <property type="entry name" value="unconventional myosin-IXa isoform X1"/>
    <property type="match status" value="1"/>
</dbReference>
<dbReference type="GO" id="GO:0045202">
    <property type="term" value="C:synapse"/>
    <property type="evidence" value="ECO:0007669"/>
    <property type="project" value="UniProtKB-SubCell"/>
</dbReference>
<feature type="region of interest" description="Actin-binding" evidence="23">
    <location>
        <begin position="826"/>
        <end position="848"/>
    </location>
</feature>
<evidence type="ECO:0000256" key="14">
    <source>
        <dbReference type="ARBA" id="ARBA00023018"/>
    </source>
</evidence>
<dbReference type="PANTHER" id="PTHR46184">
    <property type="entry name" value="UNCONVENTIONAL MYOSIN-IXB-LIKE PROTEIN"/>
    <property type="match status" value="1"/>
</dbReference>
<feature type="compositionally biased region" description="Basic and acidic residues" evidence="24">
    <location>
        <begin position="1361"/>
        <end position="1389"/>
    </location>
</feature>
<evidence type="ECO:0000256" key="2">
    <source>
        <dbReference type="ARBA" id="ARBA00004496"/>
    </source>
</evidence>
<evidence type="ECO:0000313" key="30">
    <source>
        <dbReference type="Proteomes" id="UP000261540"/>
    </source>
</evidence>
<dbReference type="GeneTree" id="ENSGT00940000154905"/>
<dbReference type="PROSITE" id="PS50081">
    <property type="entry name" value="ZF_DAG_PE_2"/>
    <property type="match status" value="1"/>
</dbReference>
<dbReference type="InterPro" id="IPR046987">
    <property type="entry name" value="Myo9"/>
</dbReference>
<dbReference type="PROSITE" id="PS51456">
    <property type="entry name" value="MYOSIN_MOTOR"/>
    <property type="match status" value="1"/>
</dbReference>
<accession>A0A3B3QQT1</accession>
<evidence type="ECO:0000256" key="19">
    <source>
        <dbReference type="ARBA" id="ARBA00023203"/>
    </source>
</evidence>
<evidence type="ECO:0000256" key="23">
    <source>
        <dbReference type="PROSITE-ProRule" id="PRU00782"/>
    </source>
</evidence>
<feature type="region of interest" description="Disordered" evidence="24">
    <location>
        <begin position="1540"/>
        <end position="1617"/>
    </location>
</feature>
<keyword evidence="10" id="KW-0863">Zinc-finger</keyword>
<dbReference type="InterPro" id="IPR002219">
    <property type="entry name" value="PKC_DAG/PE"/>
</dbReference>
<dbReference type="InterPro" id="IPR008936">
    <property type="entry name" value="Rho_GTPase_activation_prot"/>
</dbReference>
<dbReference type="Pfam" id="PF00620">
    <property type="entry name" value="RhoGAP"/>
    <property type="match status" value="1"/>
</dbReference>
<dbReference type="PROSITE" id="PS00479">
    <property type="entry name" value="ZF_DAG_PE_1"/>
    <property type="match status" value="1"/>
</dbReference>
<dbReference type="Gene3D" id="1.10.10.820">
    <property type="match status" value="1"/>
</dbReference>
<dbReference type="FunFam" id="1.10.10.820:FF:000003">
    <property type="entry name" value="unconventional myosin-IXa isoform X1"/>
    <property type="match status" value="1"/>
</dbReference>
<dbReference type="Pfam" id="PF00612">
    <property type="entry name" value="IQ"/>
    <property type="match status" value="2"/>
</dbReference>
<feature type="compositionally biased region" description="Pro residues" evidence="24">
    <location>
        <begin position="1562"/>
        <end position="1573"/>
    </location>
</feature>
<dbReference type="GO" id="GO:0044295">
    <property type="term" value="C:axonal growth cone"/>
    <property type="evidence" value="ECO:0007669"/>
    <property type="project" value="TreeGrafter"/>
</dbReference>
<evidence type="ECO:0000256" key="3">
    <source>
        <dbReference type="ARBA" id="ARBA00004624"/>
    </source>
</evidence>
<dbReference type="InterPro" id="IPR046349">
    <property type="entry name" value="C1-like_sf"/>
</dbReference>
<feature type="domain" description="Phorbol-ester/DAG-type" evidence="25">
    <location>
        <begin position="1857"/>
        <end position="1906"/>
    </location>
</feature>
<keyword evidence="16 23" id="KW-0518">Myosin</keyword>
<dbReference type="Gene3D" id="3.30.60.20">
    <property type="match status" value="1"/>
</dbReference>
<feature type="compositionally biased region" description="Basic and acidic residues" evidence="24">
    <location>
        <begin position="1081"/>
        <end position="1093"/>
    </location>
</feature>
<dbReference type="Ensembl" id="ENSPKIT00000031838.1">
    <property type="protein sequence ID" value="ENSPKIP00000007771.1"/>
    <property type="gene ID" value="ENSPKIG00000023503.1"/>
</dbReference>
<dbReference type="GO" id="GO:0016459">
    <property type="term" value="C:myosin complex"/>
    <property type="evidence" value="ECO:0007669"/>
    <property type="project" value="UniProtKB-KW"/>
</dbReference>
<dbReference type="Gene3D" id="1.20.5.190">
    <property type="match status" value="2"/>
</dbReference>
<evidence type="ECO:0000259" key="25">
    <source>
        <dbReference type="PROSITE" id="PS50081"/>
    </source>
</evidence>
<dbReference type="SMART" id="SM00242">
    <property type="entry name" value="MYSc"/>
    <property type="match status" value="1"/>
</dbReference>
<dbReference type="GO" id="GO:0005737">
    <property type="term" value="C:cytoplasm"/>
    <property type="evidence" value="ECO:0007669"/>
    <property type="project" value="UniProtKB-SubCell"/>
</dbReference>
<evidence type="ECO:0000256" key="5">
    <source>
        <dbReference type="ARBA" id="ARBA00022468"/>
    </source>
</evidence>
<feature type="region of interest" description="Disordered" evidence="24">
    <location>
        <begin position="1302"/>
        <end position="1462"/>
    </location>
</feature>
<feature type="region of interest" description="Disordered" evidence="24">
    <location>
        <begin position="2145"/>
        <end position="2182"/>
    </location>
</feature>
<dbReference type="Gene3D" id="1.20.120.720">
    <property type="entry name" value="Myosin VI head, motor domain, U50 subdomain"/>
    <property type="match status" value="1"/>
</dbReference>
<dbReference type="FunFam" id="3.10.20.90:FF:000121">
    <property type="entry name" value="unconventional myosin-IXa isoform X1"/>
    <property type="match status" value="1"/>
</dbReference>
<evidence type="ECO:0000256" key="10">
    <source>
        <dbReference type="ARBA" id="ARBA00022771"/>
    </source>
</evidence>
<dbReference type="PROSITE" id="PS50200">
    <property type="entry name" value="RA"/>
    <property type="match status" value="1"/>
</dbReference>
<dbReference type="FunFam" id="1.20.58.530:FF:000009">
    <property type="entry name" value="unconventional myosin-IXb isoform X1"/>
    <property type="match status" value="1"/>
</dbReference>
<reference evidence="29" key="2">
    <citation type="submission" date="2025-09" db="UniProtKB">
        <authorList>
            <consortium name="Ensembl"/>
        </authorList>
    </citation>
    <scope>IDENTIFICATION</scope>
</reference>
<evidence type="ECO:0000256" key="8">
    <source>
        <dbReference type="ARBA" id="ARBA00022723"/>
    </source>
</evidence>
<keyword evidence="11" id="KW-0862">Zinc</keyword>
<dbReference type="FunFam" id="3.40.850.10:FF:000013">
    <property type="entry name" value="unconventional myosin-IXa isoform X1"/>
    <property type="match status" value="1"/>
</dbReference>
<dbReference type="GO" id="GO:0045198">
    <property type="term" value="P:establishment of epithelial cell apical/basal polarity"/>
    <property type="evidence" value="ECO:0007669"/>
    <property type="project" value="TreeGrafter"/>
</dbReference>
<evidence type="ECO:0000256" key="9">
    <source>
        <dbReference type="ARBA" id="ARBA00022741"/>
    </source>
</evidence>
<dbReference type="FunFam" id="3.30.60.20:FF:000020">
    <property type="entry name" value="Putative unconventional myosin-IXa"/>
    <property type="match status" value="1"/>
</dbReference>
<dbReference type="InterPro" id="IPR029071">
    <property type="entry name" value="Ubiquitin-like_domsf"/>
</dbReference>
<evidence type="ECO:0000256" key="15">
    <source>
        <dbReference type="ARBA" id="ARBA00023054"/>
    </source>
</evidence>
<dbReference type="GO" id="GO:0005524">
    <property type="term" value="F:ATP binding"/>
    <property type="evidence" value="ECO:0007669"/>
    <property type="project" value="UniProtKB-UniRule"/>
</dbReference>
<feature type="region of interest" description="Disordered" evidence="24">
    <location>
        <begin position="1830"/>
        <end position="1850"/>
    </location>
</feature>
<dbReference type="PANTHER" id="PTHR46184:SF3">
    <property type="entry name" value="UNCONVENTIONAL MYOSIN-IXA"/>
    <property type="match status" value="1"/>
</dbReference>
<feature type="region of interest" description="Disordered" evidence="24">
    <location>
        <begin position="701"/>
        <end position="727"/>
    </location>
</feature>
<dbReference type="SMART" id="SM00324">
    <property type="entry name" value="RhoGAP"/>
    <property type="match status" value="1"/>
</dbReference>
<dbReference type="Gene3D" id="1.10.555.10">
    <property type="entry name" value="Rho GTPase activation protein"/>
    <property type="match status" value="1"/>
</dbReference>